<dbReference type="PATRIC" id="fig|1367847.3.peg.3747"/>
<keyword evidence="2" id="KW-0614">Plasmid</keyword>
<evidence type="ECO:0000313" key="2">
    <source>
        <dbReference type="EMBL" id="AGT10809.1"/>
    </source>
</evidence>
<dbReference type="InterPro" id="IPR045517">
    <property type="entry name" value="Glyoxalase_8"/>
</dbReference>
<gene>
    <name evidence="2" type="ORF">JCM7686_pAMI4p118</name>
</gene>
<dbReference type="Proteomes" id="UP000015480">
    <property type="component" value="Plasmid pAMI4"/>
</dbReference>
<reference evidence="2 3" key="1">
    <citation type="journal article" date="2014" name="BMC Genomics">
        <title>Architecture and functions of a multipartite genome of the methylotrophic bacterium Paracoccus aminophilus JCM 7686, containing primary and secondary chromids.</title>
        <authorList>
            <person name="Dziewit L."/>
            <person name="Czarnecki J."/>
            <person name="Wibberg D."/>
            <person name="Radlinska M."/>
            <person name="Mrozek P."/>
            <person name="Szymczak M."/>
            <person name="Schluter A."/>
            <person name="Puhler A."/>
            <person name="Bartosik D."/>
        </authorList>
    </citation>
    <scope>NUCLEOTIDE SEQUENCE [LARGE SCALE GENOMIC DNA]</scope>
    <source>
        <strain evidence="2">JCM 7686</strain>
        <plasmid evidence="3">Plasmid pAMI4</plasmid>
    </source>
</reference>
<keyword evidence="3" id="KW-1185">Reference proteome</keyword>
<dbReference type="OrthoDB" id="7350221at2"/>
<evidence type="ECO:0000259" key="1">
    <source>
        <dbReference type="Pfam" id="PF20066"/>
    </source>
</evidence>
<proteinExistence type="predicted"/>
<evidence type="ECO:0000313" key="3">
    <source>
        <dbReference type="Proteomes" id="UP000015480"/>
    </source>
</evidence>
<dbReference type="HOGENOM" id="CLU_127670_0_0_5"/>
<accession>S5XTH1</accession>
<protein>
    <recommendedName>
        <fullName evidence="1">Glyoxalase-related protein domain-containing protein</fullName>
    </recommendedName>
</protein>
<dbReference type="RefSeq" id="WP_020952294.1">
    <property type="nucleotide sequence ID" value="NC_022049.1"/>
</dbReference>
<geneLocation type="plasmid" evidence="2 3">
    <name>pAMI4</name>
</geneLocation>
<organism evidence="2 3">
    <name type="scientific">Paracoccus aminophilus JCM 7686</name>
    <dbReference type="NCBI Taxonomy" id="1367847"/>
    <lineage>
        <taxon>Bacteria</taxon>
        <taxon>Pseudomonadati</taxon>
        <taxon>Pseudomonadota</taxon>
        <taxon>Alphaproteobacteria</taxon>
        <taxon>Rhodobacterales</taxon>
        <taxon>Paracoccaceae</taxon>
        <taxon>Paracoccus</taxon>
    </lineage>
</organism>
<dbReference type="KEGG" id="pami:JCM7686_pAMI4p118"/>
<dbReference type="Pfam" id="PF20066">
    <property type="entry name" value="Glyoxalase_8"/>
    <property type="match status" value="1"/>
</dbReference>
<sequence>MRSVAEAKEQAKALRAALEAEGVAINHAQSLEMVAKQNGARDWNTLHAQLMRNTPDPLRLNQRVRGRYLGQPFAGEIIAIAVMGQNYEVTIRFDEAVDVVESEHFSNFRRQIRAVVDLDGISPAKTSNGLAQLVVEPETR</sequence>
<dbReference type="eggNOG" id="ENOG5032RRC">
    <property type="taxonomic scope" value="Bacteria"/>
</dbReference>
<dbReference type="AlphaFoldDB" id="S5XTH1"/>
<dbReference type="EMBL" id="CP006652">
    <property type="protein sequence ID" value="AGT10809.1"/>
    <property type="molecule type" value="Genomic_DNA"/>
</dbReference>
<name>S5XTH1_PARAH</name>
<feature type="domain" description="Glyoxalase-related protein" evidence="1">
    <location>
        <begin position="3"/>
        <end position="136"/>
    </location>
</feature>